<gene>
    <name evidence="2" type="ORF">Shy_0116</name>
</gene>
<evidence type="ECO:0000256" key="1">
    <source>
        <dbReference type="SAM" id="Phobius"/>
    </source>
</evidence>
<organism evidence="2 3">
    <name type="scientific">Escherichia coli phage vB_EcoM_Shy</name>
    <dbReference type="NCBI Taxonomy" id="2769805"/>
    <lineage>
        <taxon>Viruses</taxon>
        <taxon>Duplodnaviria</taxon>
        <taxon>Heunggongvirae</taxon>
        <taxon>Uroviricota</taxon>
        <taxon>Caudoviricetes</taxon>
        <taxon>Andersonviridae</taxon>
        <taxon>Ounavirinae</taxon>
        <taxon>Felixounavirus</taxon>
        <taxon>Felixounavirus shy</taxon>
    </lineage>
</organism>
<evidence type="ECO:0000313" key="2">
    <source>
        <dbReference type="EMBL" id="QNR52183.1"/>
    </source>
</evidence>
<feature type="transmembrane region" description="Helical" evidence="1">
    <location>
        <begin position="12"/>
        <end position="30"/>
    </location>
</feature>
<reference evidence="2 3" key="1">
    <citation type="submission" date="2020-07" db="EMBL/GenBank/DDBJ databases">
        <title>Bacteriophage control of Shiga toxin-producing E. coli from an in vitro safety perspective.</title>
        <authorList>
            <person name="Pinto G."/>
            <person name="Minnich S.A."/>
            <person name="Hovde C.J."/>
            <person name="Smidt H."/>
            <person name="Almeida C."/>
            <person name="Azeredo J."/>
        </authorList>
    </citation>
    <scope>NUCLEOTIDE SEQUENCE [LARGE SCALE GENOMIC DNA]</scope>
</reference>
<sequence>MTLTPKKKISMWNIGISVFDILSILTCLLIHNKKVLKRTLVRQNL</sequence>
<proteinExistence type="predicted"/>
<protein>
    <submittedName>
        <fullName evidence="2">Uncharacterized protein</fullName>
    </submittedName>
</protein>
<dbReference type="Proteomes" id="UP000516440">
    <property type="component" value="Segment"/>
</dbReference>
<keyword evidence="3" id="KW-1185">Reference proteome</keyword>
<evidence type="ECO:0000313" key="3">
    <source>
        <dbReference type="Proteomes" id="UP000516440"/>
    </source>
</evidence>
<accession>A0A7H0XBF4</accession>
<dbReference type="EMBL" id="MT833282">
    <property type="protein sequence ID" value="QNR52183.1"/>
    <property type="molecule type" value="Genomic_DNA"/>
</dbReference>
<keyword evidence="1" id="KW-0472">Membrane</keyword>
<keyword evidence="1" id="KW-1133">Transmembrane helix</keyword>
<keyword evidence="1" id="KW-0812">Transmembrane</keyword>
<name>A0A7H0XBF4_9CAUD</name>